<feature type="region of interest" description="Disordered" evidence="1">
    <location>
        <begin position="1"/>
        <end position="22"/>
    </location>
</feature>
<feature type="compositionally biased region" description="Polar residues" evidence="1">
    <location>
        <begin position="1"/>
        <end position="18"/>
    </location>
</feature>
<dbReference type="CDD" id="cd18186">
    <property type="entry name" value="BTB_POZ_ZBTB_KLHL-like"/>
    <property type="match status" value="1"/>
</dbReference>
<protein>
    <recommendedName>
        <fullName evidence="2">BTB domain-containing protein</fullName>
    </recommendedName>
</protein>
<gene>
    <name evidence="3" type="ORF">EDB92DRAFT_1940134</name>
</gene>
<evidence type="ECO:0000313" key="3">
    <source>
        <dbReference type="EMBL" id="KAH9000398.1"/>
    </source>
</evidence>
<dbReference type="Gene3D" id="3.30.710.10">
    <property type="entry name" value="Potassium Channel Kv1.1, Chain A"/>
    <property type="match status" value="2"/>
</dbReference>
<reference evidence="3" key="1">
    <citation type="submission" date="2022-01" db="EMBL/GenBank/DDBJ databases">
        <title>Comparative genomics reveals a dynamic genome evolution in the ectomycorrhizal milk-cap (Lactarius) mushrooms.</title>
        <authorList>
            <consortium name="DOE Joint Genome Institute"/>
            <person name="Lebreton A."/>
            <person name="Tang N."/>
            <person name="Kuo A."/>
            <person name="LaButti K."/>
            <person name="Drula E."/>
            <person name="Barry K."/>
            <person name="Clum A."/>
            <person name="Lipzen A."/>
            <person name="Mousain D."/>
            <person name="Ng V."/>
            <person name="Wang R."/>
            <person name="Wang X."/>
            <person name="Dai Y."/>
            <person name="Henrissat B."/>
            <person name="Grigoriev I.V."/>
            <person name="Guerin-Laguette A."/>
            <person name="Yu F."/>
            <person name="Martin F.M."/>
        </authorList>
    </citation>
    <scope>NUCLEOTIDE SEQUENCE</scope>
    <source>
        <strain evidence="3">QP</strain>
    </source>
</reference>
<evidence type="ECO:0000259" key="2">
    <source>
        <dbReference type="PROSITE" id="PS50097"/>
    </source>
</evidence>
<dbReference type="InterPro" id="IPR011333">
    <property type="entry name" value="SKP1/BTB/POZ_sf"/>
</dbReference>
<name>A0AAD4LQS9_9AGAM</name>
<organism evidence="3 4">
    <name type="scientific">Lactarius akahatsu</name>
    <dbReference type="NCBI Taxonomy" id="416441"/>
    <lineage>
        <taxon>Eukaryota</taxon>
        <taxon>Fungi</taxon>
        <taxon>Dikarya</taxon>
        <taxon>Basidiomycota</taxon>
        <taxon>Agaricomycotina</taxon>
        <taxon>Agaricomycetes</taxon>
        <taxon>Russulales</taxon>
        <taxon>Russulaceae</taxon>
        <taxon>Lactarius</taxon>
    </lineage>
</organism>
<dbReference type="EMBL" id="JAKELL010000002">
    <property type="protein sequence ID" value="KAH9000398.1"/>
    <property type="molecule type" value="Genomic_DNA"/>
</dbReference>
<evidence type="ECO:0000313" key="4">
    <source>
        <dbReference type="Proteomes" id="UP001201163"/>
    </source>
</evidence>
<dbReference type="InterPro" id="IPR000210">
    <property type="entry name" value="BTB/POZ_dom"/>
</dbReference>
<dbReference type="AlphaFoldDB" id="A0AAD4LQS9"/>
<proteinExistence type="predicted"/>
<accession>A0AAD4LQS9</accession>
<keyword evidence="4" id="KW-1185">Reference proteome</keyword>
<feature type="domain" description="BTB" evidence="2">
    <location>
        <begin position="28"/>
        <end position="94"/>
    </location>
</feature>
<dbReference type="SMART" id="SM00225">
    <property type="entry name" value="BTB"/>
    <property type="match status" value="2"/>
</dbReference>
<sequence>MAPTTRNSKGLKETTSTPFGPPFDDADADTILRSSDQVDFYVYRVILSKASPFFKSMFSLPQPDSQAGVSEKQIPIISLTENSKTIAVLLASIHPTVAAKFVQFVPLDVMIDALVAAKKYDMDVISHCLVQKFAMSKAMQDSPVEAFCLAYSHELGEAARVAAKASLKHRLSLDDIGDKLQYTNGPGLHQLWKFHHACSATAVEVVSNNHILVEQPYDGTWWDFKDTSCRSSGSECRKYRYKVGPSDSWDSWDATAPWHDYITRAHNVLLEHPCSEAVTNYSLLKPSYNKHVEKMVMLSKTSPFFKSMFSLPQPDTGVSEKQTSIISLTENSRTIAVLLSSIYPTVPTKFVPLDVMTDALVAARKYDMDVVSQCLVQKFAESEVMRDSPVEAFCAACSHELGEATRVAAKASLKHRLNLDIIAHKLPYLNGPALHQLWKFHRACSATAAKAASDTHLTWITPANRTWWDFVQDKCSQVPNVPSISTRWVLPADTPGTPPPRGTTTYHALTTSCWNILARRQWPTTPF</sequence>
<evidence type="ECO:0000256" key="1">
    <source>
        <dbReference type="SAM" id="MobiDB-lite"/>
    </source>
</evidence>
<dbReference type="Pfam" id="PF00651">
    <property type="entry name" value="BTB"/>
    <property type="match status" value="1"/>
</dbReference>
<dbReference type="Proteomes" id="UP001201163">
    <property type="component" value="Unassembled WGS sequence"/>
</dbReference>
<comment type="caution">
    <text evidence="3">The sequence shown here is derived from an EMBL/GenBank/DDBJ whole genome shotgun (WGS) entry which is preliminary data.</text>
</comment>
<dbReference type="PROSITE" id="PS50097">
    <property type="entry name" value="BTB"/>
    <property type="match status" value="1"/>
</dbReference>
<dbReference type="SUPFAM" id="SSF54695">
    <property type="entry name" value="POZ domain"/>
    <property type="match status" value="1"/>
</dbReference>